<keyword evidence="1" id="KW-0812">Transmembrane</keyword>
<dbReference type="EMBL" id="JACHVS010000001">
    <property type="protein sequence ID" value="MBB2994997.1"/>
    <property type="molecule type" value="Genomic_DNA"/>
</dbReference>
<feature type="transmembrane region" description="Helical" evidence="1">
    <location>
        <begin position="6"/>
        <end position="26"/>
    </location>
</feature>
<dbReference type="RefSeq" id="WP_183510313.1">
    <property type="nucleotide sequence ID" value="NZ_BAABGK010000020.1"/>
</dbReference>
<proteinExistence type="predicted"/>
<evidence type="ECO:0000313" key="3">
    <source>
        <dbReference type="Proteomes" id="UP000523000"/>
    </source>
</evidence>
<keyword evidence="1" id="KW-1133">Transmembrane helix</keyword>
<evidence type="ECO:0000313" key="2">
    <source>
        <dbReference type="EMBL" id="MBB2994997.1"/>
    </source>
</evidence>
<comment type="caution">
    <text evidence="2">The sequence shown here is derived from an EMBL/GenBank/DDBJ whole genome shotgun (WGS) entry which is preliminary data.</text>
</comment>
<keyword evidence="3" id="KW-1185">Reference proteome</keyword>
<evidence type="ECO:0000256" key="1">
    <source>
        <dbReference type="SAM" id="Phobius"/>
    </source>
</evidence>
<reference evidence="2 3" key="1">
    <citation type="submission" date="2020-08" db="EMBL/GenBank/DDBJ databases">
        <title>Sequencing the genomes of 1000 actinobacteria strains.</title>
        <authorList>
            <person name="Klenk H.-P."/>
        </authorList>
    </citation>
    <scope>NUCLEOTIDE SEQUENCE [LARGE SCALE GENOMIC DNA]</scope>
    <source>
        <strain evidence="2 3">DSM 22826</strain>
    </source>
</reference>
<sequence>MPIAWALMHHGTAAGWGVAIALAARIRVLRRTHARRACRRHPAGAVVAGTRLVRLEDGTTPGEWRGCWLMFQRTVLNLLLPLSLLPEACGGGFSPGSAVGGTLASGRRAFIKAVDSAAHPDSAALHRREAAV</sequence>
<gene>
    <name evidence="2" type="ORF">E9229_001188</name>
</gene>
<accession>A0A839QGZ2</accession>
<keyword evidence="1" id="KW-0472">Membrane</keyword>
<dbReference type="Proteomes" id="UP000523000">
    <property type="component" value="Unassembled WGS sequence"/>
</dbReference>
<dbReference type="AlphaFoldDB" id="A0A839QGZ2"/>
<protein>
    <submittedName>
        <fullName evidence="2">Uncharacterized protein</fullName>
    </submittedName>
</protein>
<name>A0A839QGZ2_9MICC</name>
<organism evidence="2 3">
    <name type="scientific">Paeniglutamicibacter cryotolerans</name>
    <dbReference type="NCBI Taxonomy" id="670079"/>
    <lineage>
        <taxon>Bacteria</taxon>
        <taxon>Bacillati</taxon>
        <taxon>Actinomycetota</taxon>
        <taxon>Actinomycetes</taxon>
        <taxon>Micrococcales</taxon>
        <taxon>Micrococcaceae</taxon>
        <taxon>Paeniglutamicibacter</taxon>
    </lineage>
</organism>